<name>A0A1S1MXU6_9GAMM</name>
<gene>
    <name evidence="1" type="ORF">BET10_08200</name>
</gene>
<organism evidence="1 2">
    <name type="scientific">Pseudoalteromonas amylolytica</name>
    <dbReference type="NCBI Taxonomy" id="1859457"/>
    <lineage>
        <taxon>Bacteria</taxon>
        <taxon>Pseudomonadati</taxon>
        <taxon>Pseudomonadota</taxon>
        <taxon>Gammaproteobacteria</taxon>
        <taxon>Alteromonadales</taxon>
        <taxon>Pseudoalteromonadaceae</taxon>
        <taxon>Pseudoalteromonas</taxon>
    </lineage>
</organism>
<protein>
    <submittedName>
        <fullName evidence="1">Uncharacterized protein</fullName>
    </submittedName>
</protein>
<evidence type="ECO:0000313" key="1">
    <source>
        <dbReference type="EMBL" id="OHU91771.1"/>
    </source>
</evidence>
<accession>A0A1S1MXU6</accession>
<keyword evidence="2" id="KW-1185">Reference proteome</keyword>
<reference evidence="1 2" key="1">
    <citation type="submission" date="2016-09" db="EMBL/GenBank/DDBJ databases">
        <title>Pseudoalteromonas amylolytica sp. nov., isolated from the surface seawater.</title>
        <authorList>
            <person name="Wu Y.-H."/>
            <person name="Cheng H."/>
            <person name="Jin X.-B."/>
            <person name="Wang C.-S."/>
            <person name="Xu X.-W."/>
        </authorList>
    </citation>
    <scope>NUCLEOTIDE SEQUENCE [LARGE SCALE GENOMIC DNA]</scope>
    <source>
        <strain evidence="1 2">JW1</strain>
    </source>
</reference>
<sequence>MSEELTNAVTALQNVSNKHEQLNAQYQGTHDALTSNTQAMTDWQTQSGTVELTDQNGNKHATPTLKTLVAQAQSVNPHPDVMSKAQFEALCQMRKQQYAGSGFVEWGKHNSGHPKINEGLWQYVAAGAENSLTLGDIEQNTYTGISRSFNPIVVIDGVQHVVAYVGRPNTQNRPTFPKAPDGTKTYDSATGTVTQHSNAEVAFASETDTNKVITSRKDLVFLESWHEKIADKDVVYPLGNVQYGASSYEGITLLNNLVAQGYSAFGEWDQNTKGYGVKWSTLTDEQKAIFLGEPEHNIYFDPKAKAYIQVRYRVRVVEGTCNSWSELRPSVSERTTEWALVDRRRIAYVQGSSEDISPRIFLMKGHSQTTLTKEDKGVAEGEGSTTGLFSYGQTKPLGIPIALVQRLNQGAYHPSYNPMGVCGLATVSNPDSQAHCTKWYQDVVTQPTSAADCFDVNVSRIPSGGYNWGSIELGWSGRSDQYQYYDAIYAGQVEDLRLNANKLDVNQLREETMRKAVAGTLRGQGSQLFTRFKSLNEFFFSNYNVNSNVYFRTGPDHGDELIDFQQMGFDVNESIMVWQPSTGYVGYGALTQHTGHLSLHQSQEGLGKLSGDYKSSLSRHERCYIASVQEVGCFDNLPWVDIVGTPENIAATFPDGVVGQWLPKQPDSSSGYPLNKKMSGASLNATYTADQGQTWNNQNVSFDETTNTNTSSWGSDDVVLLSYQTQACFTHAGSSAPILGSVGDVYATQSKLEMYGNRLQPSLICKIGTRANGAFIHEQVKVSRFSKHAPTGKLYWTSLSGDEPRHDGLSLDSQSEPSSAIKTLYTLIEKDGLLYLQFNGTELKHNGTDWGDDQTIPIINGENVKTDMNGNTVKVFCHHTQIPIGIAYNN</sequence>
<dbReference type="Proteomes" id="UP000179786">
    <property type="component" value="Unassembled WGS sequence"/>
</dbReference>
<dbReference type="AlphaFoldDB" id="A0A1S1MXU6"/>
<dbReference type="STRING" id="1859457.BET10_08200"/>
<evidence type="ECO:0000313" key="2">
    <source>
        <dbReference type="Proteomes" id="UP000179786"/>
    </source>
</evidence>
<dbReference type="OrthoDB" id="6277575at2"/>
<proteinExistence type="predicted"/>
<comment type="caution">
    <text evidence="1">The sequence shown here is derived from an EMBL/GenBank/DDBJ whole genome shotgun (WGS) entry which is preliminary data.</text>
</comment>
<dbReference type="RefSeq" id="WP_070984156.1">
    <property type="nucleotide sequence ID" value="NZ_MKJU01000024.1"/>
</dbReference>
<dbReference type="EMBL" id="MKJU01000024">
    <property type="protein sequence ID" value="OHU91771.1"/>
    <property type="molecule type" value="Genomic_DNA"/>
</dbReference>